<name>A0A0N8DTY7_9CRUS</name>
<keyword evidence="2" id="KW-1133">Transmembrane helix</keyword>
<gene>
    <name evidence="3" type="ORF">APZ42_017679</name>
</gene>
<sequence>MPFTTLKRTNVAHDTQMRTPSVKNGLKWAAIGGVVLGFLGVMKISGNLNREFFAELLLARDGKTHEAPHHQQTDKSDSSNQSPIIPPGTEATIIIK</sequence>
<organism evidence="3 4">
    <name type="scientific">Daphnia magna</name>
    <dbReference type="NCBI Taxonomy" id="35525"/>
    <lineage>
        <taxon>Eukaryota</taxon>
        <taxon>Metazoa</taxon>
        <taxon>Ecdysozoa</taxon>
        <taxon>Arthropoda</taxon>
        <taxon>Crustacea</taxon>
        <taxon>Branchiopoda</taxon>
        <taxon>Diplostraca</taxon>
        <taxon>Cladocera</taxon>
        <taxon>Anomopoda</taxon>
        <taxon>Daphniidae</taxon>
        <taxon>Daphnia</taxon>
    </lineage>
</organism>
<evidence type="ECO:0000313" key="3">
    <source>
        <dbReference type="EMBL" id="KZS17032.1"/>
    </source>
</evidence>
<evidence type="ECO:0000256" key="1">
    <source>
        <dbReference type="SAM" id="MobiDB-lite"/>
    </source>
</evidence>
<feature type="region of interest" description="Disordered" evidence="1">
    <location>
        <begin position="63"/>
        <end position="96"/>
    </location>
</feature>
<proteinExistence type="predicted"/>
<feature type="transmembrane region" description="Helical" evidence="2">
    <location>
        <begin position="25"/>
        <end position="42"/>
    </location>
</feature>
<reference evidence="3 4" key="1">
    <citation type="submission" date="2016-03" db="EMBL/GenBank/DDBJ databases">
        <title>EvidentialGene: Evidence-directed Construction of Genes on Genomes.</title>
        <authorList>
            <person name="Gilbert D.G."/>
            <person name="Choi J.-H."/>
            <person name="Mockaitis K."/>
            <person name="Colbourne J."/>
            <person name="Pfrender M."/>
        </authorList>
    </citation>
    <scope>NUCLEOTIDE SEQUENCE [LARGE SCALE GENOMIC DNA]</scope>
    <source>
        <strain evidence="3 4">Xinb3</strain>
        <tissue evidence="3">Complete organism</tissue>
    </source>
</reference>
<evidence type="ECO:0000256" key="2">
    <source>
        <dbReference type="SAM" id="Phobius"/>
    </source>
</evidence>
<keyword evidence="2" id="KW-0472">Membrane</keyword>
<feature type="compositionally biased region" description="Basic and acidic residues" evidence="1">
    <location>
        <begin position="63"/>
        <end position="77"/>
    </location>
</feature>
<dbReference type="Proteomes" id="UP000076858">
    <property type="component" value="Unassembled WGS sequence"/>
</dbReference>
<dbReference type="EMBL" id="LRGB01000687">
    <property type="protein sequence ID" value="KZS17032.1"/>
    <property type="molecule type" value="Genomic_DNA"/>
</dbReference>
<dbReference type="AlphaFoldDB" id="A0A0N8DTY7"/>
<accession>A0A0N8DTY7</accession>
<keyword evidence="2" id="KW-0812">Transmembrane</keyword>
<evidence type="ECO:0000313" key="4">
    <source>
        <dbReference type="Proteomes" id="UP000076858"/>
    </source>
</evidence>
<dbReference type="OrthoDB" id="6336824at2759"/>
<protein>
    <submittedName>
        <fullName evidence="3">Uncharacterized protein</fullName>
    </submittedName>
</protein>
<keyword evidence="4" id="KW-1185">Reference proteome</keyword>
<comment type="caution">
    <text evidence="3">The sequence shown here is derived from an EMBL/GenBank/DDBJ whole genome shotgun (WGS) entry which is preliminary data.</text>
</comment>